<organism evidence="2 3">
    <name type="scientific">Vitrella brassicaformis (strain CCMP3155)</name>
    <dbReference type="NCBI Taxonomy" id="1169540"/>
    <lineage>
        <taxon>Eukaryota</taxon>
        <taxon>Sar</taxon>
        <taxon>Alveolata</taxon>
        <taxon>Colpodellida</taxon>
        <taxon>Vitrellaceae</taxon>
        <taxon>Vitrella</taxon>
    </lineage>
</organism>
<dbReference type="EMBL" id="CDMY01001052">
    <property type="protein sequence ID" value="CEM39807.1"/>
    <property type="molecule type" value="Genomic_DNA"/>
</dbReference>
<accession>A0A0G4H7Z7</accession>
<feature type="compositionally biased region" description="Low complexity" evidence="1">
    <location>
        <begin position="135"/>
        <end position="147"/>
    </location>
</feature>
<evidence type="ECO:0000256" key="1">
    <source>
        <dbReference type="SAM" id="MobiDB-lite"/>
    </source>
</evidence>
<feature type="region of interest" description="Disordered" evidence="1">
    <location>
        <begin position="461"/>
        <end position="493"/>
    </location>
</feature>
<evidence type="ECO:0000313" key="2">
    <source>
        <dbReference type="EMBL" id="CEM39807.1"/>
    </source>
</evidence>
<name>A0A0G4H7Z7_VITBC</name>
<dbReference type="Proteomes" id="UP000041254">
    <property type="component" value="Unassembled WGS sequence"/>
</dbReference>
<feature type="compositionally biased region" description="Basic and acidic residues" evidence="1">
    <location>
        <begin position="114"/>
        <end position="124"/>
    </location>
</feature>
<feature type="compositionally biased region" description="Basic and acidic residues" evidence="1">
    <location>
        <begin position="309"/>
        <end position="324"/>
    </location>
</feature>
<reference evidence="2 3" key="1">
    <citation type="submission" date="2014-11" db="EMBL/GenBank/DDBJ databases">
        <authorList>
            <person name="Zhu J."/>
            <person name="Qi W."/>
            <person name="Song R."/>
        </authorList>
    </citation>
    <scope>NUCLEOTIDE SEQUENCE [LARGE SCALE GENOMIC DNA]</scope>
</reference>
<sequence>MHIMVSGRSRAVQGPFGATEACRGHFRAMSLTHAPPIPGPFAQPAAVAARPGPLMSQMDPMPVGKHGDIPRFTVGQPGQPTSKNPKKGKGGKDKPHQPAGGAEGGGGGKQPALTKEKEKQDASRKCTTVKGDQCGSTSSEEGSTGSTNDTNTPVSCCDHNAPSHLTQGDFVAIPPGHMATFKRIPGGDPLMSGFDEVGVDWNLRDPGKRGGPPLSLMQVAALHGATQLVDHPHQAAKQPHQAATPMAVVDAGRWEFEGTVPIPPNLPAPSTPNAHQEGAGSTNGGGPPLAAAGVAREHGQKPPGGAGGQRDHGGGGGEQKEGPFDKGKLGTKACVAAAAAAPAAHHSCHTGQCCQQHRPPDKKDPGGTNTQRDTAADEHAAKKQQQQQQQQKQQQPQQKGIVVTVPHPEAWKPLREDLWEVEKACDDFGALATVADVVRMDTEVFDDIVLSVGNKPKLDITATRKDETPACLKGGGEGEEKDDEEEEEEEEEE</sequence>
<proteinExistence type="predicted"/>
<gene>
    <name evidence="2" type="ORF">Vbra_19781</name>
</gene>
<feature type="region of interest" description="Disordered" evidence="1">
    <location>
        <begin position="258"/>
        <end position="324"/>
    </location>
</feature>
<dbReference type="VEuPathDB" id="CryptoDB:Vbra_19781"/>
<dbReference type="InParanoid" id="A0A0G4H7Z7"/>
<dbReference type="AlphaFoldDB" id="A0A0G4H7Z7"/>
<feature type="compositionally biased region" description="Acidic residues" evidence="1">
    <location>
        <begin position="477"/>
        <end position="493"/>
    </location>
</feature>
<evidence type="ECO:0000313" key="3">
    <source>
        <dbReference type="Proteomes" id="UP000041254"/>
    </source>
</evidence>
<keyword evidence="3" id="KW-1185">Reference proteome</keyword>
<feature type="region of interest" description="Disordered" evidence="1">
    <location>
        <begin position="350"/>
        <end position="408"/>
    </location>
</feature>
<feature type="compositionally biased region" description="Pro residues" evidence="1">
    <location>
        <begin position="261"/>
        <end position="270"/>
    </location>
</feature>
<feature type="compositionally biased region" description="Low complexity" evidence="1">
    <location>
        <begin position="383"/>
        <end position="399"/>
    </location>
</feature>
<feature type="region of interest" description="Disordered" evidence="1">
    <location>
        <begin position="52"/>
        <end position="150"/>
    </location>
</feature>
<protein>
    <submittedName>
        <fullName evidence="2">Uncharacterized protein</fullName>
    </submittedName>
</protein>